<reference evidence="7" key="2">
    <citation type="submission" date="2024-08" db="UniProtKB">
        <authorList>
            <consortium name="EnsemblMetazoa"/>
        </authorList>
    </citation>
    <scope>IDENTIFICATION</scope>
</reference>
<name>A0AAR5QI83_DENPD</name>
<keyword evidence="8" id="KW-1185">Reference proteome</keyword>
<dbReference type="PROSITE" id="PS50950">
    <property type="entry name" value="ZF_THAP"/>
    <property type="match status" value="1"/>
</dbReference>
<keyword evidence="4 5" id="KW-0238">DNA-binding</keyword>
<dbReference type="Proteomes" id="UP000019118">
    <property type="component" value="Unassembled WGS sequence"/>
</dbReference>
<evidence type="ECO:0000313" key="7">
    <source>
        <dbReference type="EnsemblMetazoa" id="XP_019772940.1"/>
    </source>
</evidence>
<proteinExistence type="predicted"/>
<dbReference type="SMART" id="SM00980">
    <property type="entry name" value="THAP"/>
    <property type="match status" value="1"/>
</dbReference>
<dbReference type="Pfam" id="PF05485">
    <property type="entry name" value="THAP"/>
    <property type="match status" value="1"/>
</dbReference>
<dbReference type="GO" id="GO:0003677">
    <property type="term" value="F:DNA binding"/>
    <property type="evidence" value="ECO:0007669"/>
    <property type="project" value="UniProtKB-UniRule"/>
</dbReference>
<keyword evidence="1" id="KW-0479">Metal-binding</keyword>
<evidence type="ECO:0000256" key="3">
    <source>
        <dbReference type="ARBA" id="ARBA00022833"/>
    </source>
</evidence>
<dbReference type="GO" id="GO:0008270">
    <property type="term" value="F:zinc ion binding"/>
    <property type="evidence" value="ECO:0007669"/>
    <property type="project" value="UniProtKB-KW"/>
</dbReference>
<keyword evidence="3" id="KW-0862">Zinc</keyword>
<evidence type="ECO:0000313" key="8">
    <source>
        <dbReference type="Proteomes" id="UP000019118"/>
    </source>
</evidence>
<dbReference type="InterPro" id="IPR006612">
    <property type="entry name" value="THAP_Znf"/>
</dbReference>
<dbReference type="PANTHER" id="PTHR46536:SF3">
    <property type="entry name" value="ARF7 EFFECTOR PROTEIN C-TERMINAL DOMAIN-CONTAINING PROTEIN"/>
    <property type="match status" value="1"/>
</dbReference>
<dbReference type="PANTHER" id="PTHR46536">
    <property type="entry name" value="ARL14 EFFECTOR PROTEIN"/>
    <property type="match status" value="1"/>
</dbReference>
<evidence type="ECO:0000259" key="6">
    <source>
        <dbReference type="PROSITE" id="PS50950"/>
    </source>
</evidence>
<dbReference type="EnsemblMetazoa" id="XM_019917381.1">
    <property type="protein sequence ID" value="XP_019772940.1"/>
    <property type="gene ID" value="LOC109546422"/>
</dbReference>
<evidence type="ECO:0000256" key="1">
    <source>
        <dbReference type="ARBA" id="ARBA00022723"/>
    </source>
</evidence>
<dbReference type="SMART" id="SM00692">
    <property type="entry name" value="DM3"/>
    <property type="match status" value="1"/>
</dbReference>
<accession>A0AAR5QI83</accession>
<dbReference type="Pfam" id="PF14949">
    <property type="entry name" value="ARF7EP_C"/>
    <property type="match status" value="1"/>
</dbReference>
<protein>
    <recommendedName>
        <fullName evidence="6">THAP-type domain-containing protein</fullName>
    </recommendedName>
</protein>
<evidence type="ECO:0000256" key="4">
    <source>
        <dbReference type="ARBA" id="ARBA00023125"/>
    </source>
</evidence>
<dbReference type="SUPFAM" id="SSF57716">
    <property type="entry name" value="Glucocorticoid receptor-like (DNA-binding domain)"/>
    <property type="match status" value="1"/>
</dbReference>
<evidence type="ECO:0000256" key="5">
    <source>
        <dbReference type="PROSITE-ProRule" id="PRU00309"/>
    </source>
</evidence>
<sequence>MEAIQKQYYKCCMVPLCPSTTFKTPDKLFIRVPRDKSRRLRWLKACRRAQTDISEKTTAHVCEDHFNLEEDMDNYVKFKLMGGLKKMKANVVPHIFDCQPDRKRSHTNHPRAAAVKRAKRRIVDESIASSAMTQEQVFNQDDLQIVASSSQTSTISIPPRQAARNASKAISASSFDKSMEKFNPDLSQREKRKLNKKFNQSTVRKPNGAVYDEKGRHVSGVDLCDCLNEKCPGCWFECPKCESNKCGTECRVFRKYIVDSIEYHGYDKTVRNNLALRS</sequence>
<organism evidence="7 8">
    <name type="scientific">Dendroctonus ponderosae</name>
    <name type="common">Mountain pine beetle</name>
    <dbReference type="NCBI Taxonomy" id="77166"/>
    <lineage>
        <taxon>Eukaryota</taxon>
        <taxon>Metazoa</taxon>
        <taxon>Ecdysozoa</taxon>
        <taxon>Arthropoda</taxon>
        <taxon>Hexapoda</taxon>
        <taxon>Insecta</taxon>
        <taxon>Pterygota</taxon>
        <taxon>Neoptera</taxon>
        <taxon>Endopterygota</taxon>
        <taxon>Coleoptera</taxon>
        <taxon>Polyphaga</taxon>
        <taxon>Cucujiformia</taxon>
        <taxon>Curculionidae</taxon>
        <taxon>Scolytinae</taxon>
        <taxon>Dendroctonus</taxon>
    </lineage>
</organism>
<feature type="domain" description="THAP-type" evidence="6">
    <location>
        <begin position="8"/>
        <end position="96"/>
    </location>
</feature>
<dbReference type="AlphaFoldDB" id="A0AAR5QI83"/>
<evidence type="ECO:0000256" key="2">
    <source>
        <dbReference type="ARBA" id="ARBA00022771"/>
    </source>
</evidence>
<dbReference type="InterPro" id="IPR029264">
    <property type="entry name" value="ARF7EP_C"/>
</dbReference>
<keyword evidence="2 5" id="KW-0863">Zinc-finger</keyword>
<dbReference type="KEGG" id="dpa:109546422"/>
<reference evidence="8" key="1">
    <citation type="journal article" date="2013" name="Genome Biol.">
        <title>Draft genome of the mountain pine beetle, Dendroctonus ponderosae Hopkins, a major forest pest.</title>
        <authorList>
            <person name="Keeling C.I."/>
            <person name="Yuen M.M."/>
            <person name="Liao N.Y."/>
            <person name="Docking T.R."/>
            <person name="Chan S.K."/>
            <person name="Taylor G.A."/>
            <person name="Palmquist D.L."/>
            <person name="Jackman S.D."/>
            <person name="Nguyen A."/>
            <person name="Li M."/>
            <person name="Henderson H."/>
            <person name="Janes J.K."/>
            <person name="Zhao Y."/>
            <person name="Pandoh P."/>
            <person name="Moore R."/>
            <person name="Sperling F.A."/>
            <person name="Huber D.P."/>
            <person name="Birol I."/>
            <person name="Jones S.J."/>
            <person name="Bohlmann J."/>
        </authorList>
    </citation>
    <scope>NUCLEOTIDE SEQUENCE</scope>
</reference>
<dbReference type="GeneID" id="109546422"/>